<dbReference type="Gene3D" id="3.90.1720.10">
    <property type="entry name" value="endopeptidase domain like (from Nostoc punctiforme)"/>
    <property type="match status" value="1"/>
</dbReference>
<dbReference type="InterPro" id="IPR000064">
    <property type="entry name" value="NLP_P60_dom"/>
</dbReference>
<evidence type="ECO:0000313" key="6">
    <source>
        <dbReference type="EMBL" id="SNB65990.1"/>
    </source>
</evidence>
<dbReference type="InterPro" id="IPR038765">
    <property type="entry name" value="Papain-like_cys_pep_sf"/>
</dbReference>
<feature type="domain" description="NlpC/P60" evidence="5">
    <location>
        <begin position="156"/>
        <end position="282"/>
    </location>
</feature>
<evidence type="ECO:0000256" key="1">
    <source>
        <dbReference type="ARBA" id="ARBA00007074"/>
    </source>
</evidence>
<name>A0A212R1W7_RHOAC</name>
<accession>A0A212R1W7</accession>
<protein>
    <submittedName>
        <fullName evidence="6">NlpC/P60 family protein</fullName>
    </submittedName>
</protein>
<organism evidence="6 7">
    <name type="scientific">Rhodoblastus acidophilus</name>
    <name type="common">Rhodopseudomonas acidophila</name>
    <dbReference type="NCBI Taxonomy" id="1074"/>
    <lineage>
        <taxon>Bacteria</taxon>
        <taxon>Pseudomonadati</taxon>
        <taxon>Pseudomonadota</taxon>
        <taxon>Alphaproteobacteria</taxon>
        <taxon>Hyphomicrobiales</taxon>
        <taxon>Rhodoblastaceae</taxon>
        <taxon>Rhodoblastus</taxon>
    </lineage>
</organism>
<dbReference type="SUPFAM" id="SSF54001">
    <property type="entry name" value="Cysteine proteinases"/>
    <property type="match status" value="1"/>
</dbReference>
<dbReference type="Proteomes" id="UP000198418">
    <property type="component" value="Unassembled WGS sequence"/>
</dbReference>
<evidence type="ECO:0000256" key="3">
    <source>
        <dbReference type="ARBA" id="ARBA00022801"/>
    </source>
</evidence>
<evidence type="ECO:0000313" key="7">
    <source>
        <dbReference type="Proteomes" id="UP000198418"/>
    </source>
</evidence>
<dbReference type="GO" id="GO:0006508">
    <property type="term" value="P:proteolysis"/>
    <property type="evidence" value="ECO:0007669"/>
    <property type="project" value="UniProtKB-KW"/>
</dbReference>
<dbReference type="EMBL" id="FYDG01000002">
    <property type="protein sequence ID" value="SNB65990.1"/>
    <property type="molecule type" value="Genomic_DNA"/>
</dbReference>
<evidence type="ECO:0000256" key="4">
    <source>
        <dbReference type="ARBA" id="ARBA00022807"/>
    </source>
</evidence>
<dbReference type="PANTHER" id="PTHR47053">
    <property type="entry name" value="MUREIN DD-ENDOPEPTIDASE MEPH-RELATED"/>
    <property type="match status" value="1"/>
</dbReference>
<keyword evidence="4" id="KW-0788">Thiol protease</keyword>
<dbReference type="PANTHER" id="PTHR47053:SF1">
    <property type="entry name" value="MUREIN DD-ENDOPEPTIDASE MEPH-RELATED"/>
    <property type="match status" value="1"/>
</dbReference>
<keyword evidence="3" id="KW-0378">Hydrolase</keyword>
<evidence type="ECO:0000259" key="5">
    <source>
        <dbReference type="PROSITE" id="PS51935"/>
    </source>
</evidence>
<dbReference type="InterPro" id="IPR041382">
    <property type="entry name" value="SH3_16"/>
</dbReference>
<proteinExistence type="inferred from homology"/>
<evidence type="ECO:0000256" key="2">
    <source>
        <dbReference type="ARBA" id="ARBA00022670"/>
    </source>
</evidence>
<keyword evidence="2" id="KW-0645">Protease</keyword>
<dbReference type="AlphaFoldDB" id="A0A212R1W7"/>
<dbReference type="Gene3D" id="2.30.30.40">
    <property type="entry name" value="SH3 Domains"/>
    <property type="match status" value="1"/>
</dbReference>
<dbReference type="OrthoDB" id="9813368at2"/>
<dbReference type="Pfam" id="PF00877">
    <property type="entry name" value="NLPC_P60"/>
    <property type="match status" value="1"/>
</dbReference>
<dbReference type="Pfam" id="PF18348">
    <property type="entry name" value="SH3_16"/>
    <property type="match status" value="1"/>
</dbReference>
<dbReference type="InterPro" id="IPR051202">
    <property type="entry name" value="Peptidase_C40"/>
</dbReference>
<dbReference type="PROSITE" id="PS51935">
    <property type="entry name" value="NLPC_P60"/>
    <property type="match status" value="1"/>
</dbReference>
<sequence length="282" mass="31418">MNYDPRLTPARPDLAAEHLKDVVQADAYAPGRRMQVISAFADVKRAPDENAPTDTQALFGETLIVYEEKNGWCWAQLDRDRYVGYIEAAALSERTRKPNYRVRVRHTMVYSRPDIKSAPLDALPFGAEVHVVAASAEFCELADGGHVFSRHLAPSARPLSDFVGLAEMFLHTPYLWGGKTDMGIDCSGLVQVTLNAIGVAAPRDTDLMEATLGRPADVDDRMRGLRRGDLIFWRGHVALMVDEHNIIHANGHSMTVTVEPLQIARDRIRSKNFSEVTAVRRV</sequence>
<gene>
    <name evidence="6" type="ORF">SAMN06265338_102366</name>
</gene>
<reference evidence="7" key="1">
    <citation type="submission" date="2017-06" db="EMBL/GenBank/DDBJ databases">
        <authorList>
            <person name="Varghese N."/>
            <person name="Submissions S."/>
        </authorList>
    </citation>
    <scope>NUCLEOTIDE SEQUENCE [LARGE SCALE GENOMIC DNA]</scope>
    <source>
        <strain evidence="7">DSM 137</strain>
    </source>
</reference>
<dbReference type="GO" id="GO:0008234">
    <property type="term" value="F:cysteine-type peptidase activity"/>
    <property type="evidence" value="ECO:0007669"/>
    <property type="project" value="UniProtKB-KW"/>
</dbReference>
<comment type="similarity">
    <text evidence="1">Belongs to the peptidase C40 family.</text>
</comment>
<dbReference type="RefSeq" id="WP_088519874.1">
    <property type="nucleotide sequence ID" value="NZ_FYDG01000002.1"/>
</dbReference>
<keyword evidence="7" id="KW-1185">Reference proteome</keyword>